<gene>
    <name evidence="1" type="ORF">S03H2_12511</name>
</gene>
<evidence type="ECO:0008006" key="2">
    <source>
        <dbReference type="Google" id="ProtNLM"/>
    </source>
</evidence>
<organism evidence="1">
    <name type="scientific">marine sediment metagenome</name>
    <dbReference type="NCBI Taxonomy" id="412755"/>
    <lineage>
        <taxon>unclassified sequences</taxon>
        <taxon>metagenomes</taxon>
        <taxon>ecological metagenomes</taxon>
    </lineage>
</organism>
<sequence>EKQKATGDARIEEHIAALGKLQARGRLMNGETFQEVLTTAHFATYFGDALERAFLKDYEYQAGQWDQYVTMDTAPDFRPIDRARMSEPGTLYLRQEKGEMQATSIEDTWYDMEVEEYARQFDVSWHTILNDDLGEIRRTPQRMANMARVWKDSWVSALYDNATTQATLAALGAPWSGTGRLTAANLAIGLTAMMQRVDVGGNQINFRNVHLVIPTILQIQIVDILQDILAYGGPGGNPLGQFLSMSNVHIDPYIATAGADVPWYLFADPSEAAAVTVVTLDGTNGPAVFKKASDIEMMQGSMPAAFGMGSFATGDIEYAVVDVIGAWDDASYVGVTDFRAIYYSSGTTA</sequence>
<dbReference type="AlphaFoldDB" id="X1HNP6"/>
<proteinExistence type="predicted"/>
<evidence type="ECO:0000313" key="1">
    <source>
        <dbReference type="EMBL" id="GAH46943.1"/>
    </source>
</evidence>
<dbReference type="EMBL" id="BARU01006362">
    <property type="protein sequence ID" value="GAH46943.1"/>
    <property type="molecule type" value="Genomic_DNA"/>
</dbReference>
<feature type="non-terminal residue" evidence="1">
    <location>
        <position position="1"/>
    </location>
</feature>
<name>X1HNP6_9ZZZZ</name>
<accession>X1HNP6</accession>
<reference evidence="1" key="1">
    <citation type="journal article" date="2014" name="Front. Microbiol.">
        <title>High frequency of phylogenetically diverse reductive dehalogenase-homologous genes in deep subseafloor sedimentary metagenomes.</title>
        <authorList>
            <person name="Kawai M."/>
            <person name="Futagami T."/>
            <person name="Toyoda A."/>
            <person name="Takaki Y."/>
            <person name="Nishi S."/>
            <person name="Hori S."/>
            <person name="Arai W."/>
            <person name="Tsubouchi T."/>
            <person name="Morono Y."/>
            <person name="Uchiyama I."/>
            <person name="Ito T."/>
            <person name="Fujiyama A."/>
            <person name="Inagaki F."/>
            <person name="Takami H."/>
        </authorList>
    </citation>
    <scope>NUCLEOTIDE SEQUENCE</scope>
    <source>
        <strain evidence="1">Expedition CK06-06</strain>
    </source>
</reference>
<comment type="caution">
    <text evidence="1">The sequence shown here is derived from an EMBL/GenBank/DDBJ whole genome shotgun (WGS) entry which is preliminary data.</text>
</comment>
<protein>
    <recommendedName>
        <fullName evidence="2">Bacteriophage Mu GpT domain-containing protein</fullName>
    </recommendedName>
</protein>
<dbReference type="Pfam" id="PF25209">
    <property type="entry name" value="Phage_capsid_4"/>
    <property type="match status" value="1"/>
</dbReference>